<sequence length="65" mass="5912">MAAAYATGLATGASGAGASGTNAYATGVSAGAARTGTSSTGMYATGLTAGAPLLKSTLKPLSSAV</sequence>
<proteinExistence type="predicted"/>
<comment type="caution">
    <text evidence="1">The sequence shown here is derived from an EMBL/GenBank/DDBJ whole genome shotgun (WGS) entry which is preliminary data.</text>
</comment>
<accession>A0AAD5KR72</accession>
<dbReference type="EMBL" id="WJBH02000005">
    <property type="protein sequence ID" value="KAI9557874.1"/>
    <property type="molecule type" value="Genomic_DNA"/>
</dbReference>
<evidence type="ECO:0000313" key="2">
    <source>
        <dbReference type="Proteomes" id="UP000820818"/>
    </source>
</evidence>
<keyword evidence="2" id="KW-1185">Reference proteome</keyword>
<evidence type="ECO:0000313" key="1">
    <source>
        <dbReference type="EMBL" id="KAI9557874.1"/>
    </source>
</evidence>
<protein>
    <submittedName>
        <fullName evidence="1">Uncharacterized protein</fullName>
    </submittedName>
</protein>
<reference evidence="1 2" key="1">
    <citation type="submission" date="2022-05" db="EMBL/GenBank/DDBJ databases">
        <title>A multi-omics perspective on studying reproductive biology in Daphnia sinensis.</title>
        <authorList>
            <person name="Jia J."/>
        </authorList>
    </citation>
    <scope>NUCLEOTIDE SEQUENCE [LARGE SCALE GENOMIC DNA]</scope>
    <source>
        <strain evidence="1 2">WSL</strain>
    </source>
</reference>
<name>A0AAD5KR72_9CRUS</name>
<dbReference type="AlphaFoldDB" id="A0AAD5KR72"/>
<gene>
    <name evidence="1" type="ORF">GHT06_014626</name>
</gene>
<organism evidence="1 2">
    <name type="scientific">Daphnia sinensis</name>
    <dbReference type="NCBI Taxonomy" id="1820382"/>
    <lineage>
        <taxon>Eukaryota</taxon>
        <taxon>Metazoa</taxon>
        <taxon>Ecdysozoa</taxon>
        <taxon>Arthropoda</taxon>
        <taxon>Crustacea</taxon>
        <taxon>Branchiopoda</taxon>
        <taxon>Diplostraca</taxon>
        <taxon>Cladocera</taxon>
        <taxon>Anomopoda</taxon>
        <taxon>Daphniidae</taxon>
        <taxon>Daphnia</taxon>
        <taxon>Daphnia similis group</taxon>
    </lineage>
</organism>
<dbReference type="Proteomes" id="UP000820818">
    <property type="component" value="Linkage Group LG5"/>
</dbReference>